<sequence>MIKYGNEILIKGELSVIQRFIELGEGYSDLYELLELAKANQHRLLHMMAFHTTKNEKQVTSLAVIMQLTDPGKFQALYICREGIPNPKFTPNKRYDLFQQTAEELGKQIIQLSVKPSSIFHEKELYYQHLIAILRLNHYIKPLH</sequence>
<proteinExistence type="predicted"/>
<protein>
    <recommendedName>
        <fullName evidence="1">DUF7147 domain-containing protein</fullName>
    </recommendedName>
</protein>
<evidence type="ECO:0000313" key="2">
    <source>
        <dbReference type="EMBL" id="NYE05314.1"/>
    </source>
</evidence>
<evidence type="ECO:0000313" key="3">
    <source>
        <dbReference type="Proteomes" id="UP000548423"/>
    </source>
</evidence>
<accession>A0A852TDF3</accession>
<reference evidence="3" key="1">
    <citation type="submission" date="2020-07" db="EMBL/GenBank/DDBJ databases">
        <authorList>
            <person name="Partida-Martinez L."/>
            <person name="Huntemann M."/>
            <person name="Clum A."/>
            <person name="Wang J."/>
            <person name="Palaniappan K."/>
            <person name="Ritter S."/>
            <person name="Chen I.-M."/>
            <person name="Stamatis D."/>
            <person name="Reddy T."/>
            <person name="O'Malley R."/>
            <person name="Daum C."/>
            <person name="Shapiro N."/>
            <person name="Ivanova N."/>
            <person name="Kyrpides N."/>
            <person name="Woyke T."/>
        </authorList>
    </citation>
    <scope>NUCLEOTIDE SEQUENCE [LARGE SCALE GENOMIC DNA]</scope>
    <source>
        <strain evidence="3">AT2.8</strain>
    </source>
</reference>
<dbReference type="InterPro" id="IPR055571">
    <property type="entry name" value="DUF7147"/>
</dbReference>
<dbReference type="Proteomes" id="UP000548423">
    <property type="component" value="Unassembled WGS sequence"/>
</dbReference>
<dbReference type="EMBL" id="JACCBX010000004">
    <property type="protein sequence ID" value="NYE05314.1"/>
    <property type="molecule type" value="Genomic_DNA"/>
</dbReference>
<feature type="domain" description="DUF7147" evidence="1">
    <location>
        <begin position="17"/>
        <end position="140"/>
    </location>
</feature>
<evidence type="ECO:0000259" key="1">
    <source>
        <dbReference type="Pfam" id="PF23648"/>
    </source>
</evidence>
<dbReference type="AlphaFoldDB" id="A0A852TDF3"/>
<name>A0A852TDF3_9BACI</name>
<comment type="caution">
    <text evidence="2">The sequence shown here is derived from an EMBL/GenBank/DDBJ whole genome shotgun (WGS) entry which is preliminary data.</text>
</comment>
<organism evidence="2 3">
    <name type="scientific">Neobacillus niacini</name>
    <dbReference type="NCBI Taxonomy" id="86668"/>
    <lineage>
        <taxon>Bacteria</taxon>
        <taxon>Bacillati</taxon>
        <taxon>Bacillota</taxon>
        <taxon>Bacilli</taxon>
        <taxon>Bacillales</taxon>
        <taxon>Bacillaceae</taxon>
        <taxon>Neobacillus</taxon>
    </lineage>
</organism>
<dbReference type="Pfam" id="PF23648">
    <property type="entry name" value="DUF7147"/>
    <property type="match status" value="1"/>
</dbReference>
<gene>
    <name evidence="2" type="ORF">F4694_002067</name>
</gene>
<reference evidence="3" key="2">
    <citation type="submission" date="2020-08" db="EMBL/GenBank/DDBJ databases">
        <title>The Agave Microbiome: Exploring the role of microbial communities in plant adaptations to desert environments.</title>
        <authorList>
            <person name="Partida-Martinez L.P."/>
        </authorList>
    </citation>
    <scope>NUCLEOTIDE SEQUENCE [LARGE SCALE GENOMIC DNA]</scope>
    <source>
        <strain evidence="3">AT2.8</strain>
    </source>
</reference>